<comment type="caution">
    <text evidence="7">The sequence shown here is derived from an EMBL/GenBank/DDBJ whole genome shotgun (WGS) entry which is preliminary data.</text>
</comment>
<feature type="transmembrane region" description="Helical" evidence="6">
    <location>
        <begin position="55"/>
        <end position="77"/>
    </location>
</feature>
<keyword evidence="6" id="KW-1003">Cell membrane</keyword>
<dbReference type="InterPro" id="IPR051598">
    <property type="entry name" value="TSUP/Inactive_protease-like"/>
</dbReference>
<evidence type="ECO:0000256" key="1">
    <source>
        <dbReference type="ARBA" id="ARBA00004141"/>
    </source>
</evidence>
<accession>A0A6I2F2W6</accession>
<evidence type="ECO:0000256" key="4">
    <source>
        <dbReference type="ARBA" id="ARBA00022989"/>
    </source>
</evidence>
<dbReference type="RefSeq" id="WP_153683274.1">
    <property type="nucleotide sequence ID" value="NZ_WJIF01000001.1"/>
</dbReference>
<dbReference type="GO" id="GO:0005886">
    <property type="term" value="C:plasma membrane"/>
    <property type="evidence" value="ECO:0007669"/>
    <property type="project" value="UniProtKB-SubCell"/>
</dbReference>
<reference evidence="7 8" key="1">
    <citation type="submission" date="2019-10" db="EMBL/GenBank/DDBJ databases">
        <authorList>
            <person name="Nie G."/>
            <person name="Ming H."/>
            <person name="Yi B."/>
        </authorList>
    </citation>
    <scope>NUCLEOTIDE SEQUENCE [LARGE SCALE GENOMIC DNA]</scope>
    <source>
        <strain evidence="7 8">CFH 90414</strain>
    </source>
</reference>
<feature type="transmembrane region" description="Helical" evidence="6">
    <location>
        <begin position="214"/>
        <end position="233"/>
    </location>
</feature>
<dbReference type="InterPro" id="IPR002781">
    <property type="entry name" value="TM_pro_TauE-like"/>
</dbReference>
<organism evidence="7 8">
    <name type="scientific">Agromyces agglutinans</name>
    <dbReference type="NCBI Taxonomy" id="2662258"/>
    <lineage>
        <taxon>Bacteria</taxon>
        <taxon>Bacillati</taxon>
        <taxon>Actinomycetota</taxon>
        <taxon>Actinomycetes</taxon>
        <taxon>Micrococcales</taxon>
        <taxon>Microbacteriaceae</taxon>
        <taxon>Agromyces</taxon>
    </lineage>
</organism>
<evidence type="ECO:0000313" key="8">
    <source>
        <dbReference type="Proteomes" id="UP000431080"/>
    </source>
</evidence>
<comment type="subcellular location">
    <subcellularLocation>
        <location evidence="6">Cell membrane</location>
        <topology evidence="6">Multi-pass membrane protein</topology>
    </subcellularLocation>
    <subcellularLocation>
        <location evidence="1">Membrane</location>
        <topology evidence="1">Multi-pass membrane protein</topology>
    </subcellularLocation>
</comment>
<evidence type="ECO:0000313" key="7">
    <source>
        <dbReference type="EMBL" id="MRG58872.1"/>
    </source>
</evidence>
<protein>
    <recommendedName>
        <fullName evidence="6">Probable membrane transporter protein</fullName>
    </recommendedName>
</protein>
<evidence type="ECO:0000256" key="2">
    <source>
        <dbReference type="ARBA" id="ARBA00009142"/>
    </source>
</evidence>
<evidence type="ECO:0000256" key="6">
    <source>
        <dbReference type="RuleBase" id="RU363041"/>
    </source>
</evidence>
<feature type="transmembrane region" description="Helical" evidence="6">
    <location>
        <begin position="15"/>
        <end position="48"/>
    </location>
</feature>
<evidence type="ECO:0000256" key="3">
    <source>
        <dbReference type="ARBA" id="ARBA00022692"/>
    </source>
</evidence>
<proteinExistence type="inferred from homology"/>
<feature type="transmembrane region" description="Helical" evidence="6">
    <location>
        <begin position="112"/>
        <end position="131"/>
    </location>
</feature>
<keyword evidence="8" id="KW-1185">Reference proteome</keyword>
<keyword evidence="5 6" id="KW-0472">Membrane</keyword>
<dbReference type="Proteomes" id="UP000431080">
    <property type="component" value="Unassembled WGS sequence"/>
</dbReference>
<feature type="transmembrane region" description="Helical" evidence="6">
    <location>
        <begin position="239"/>
        <end position="258"/>
    </location>
</feature>
<dbReference type="PANTHER" id="PTHR43701">
    <property type="entry name" value="MEMBRANE TRANSPORTER PROTEIN MJ0441-RELATED"/>
    <property type="match status" value="1"/>
</dbReference>
<dbReference type="EMBL" id="WJIF01000001">
    <property type="protein sequence ID" value="MRG58872.1"/>
    <property type="molecule type" value="Genomic_DNA"/>
</dbReference>
<dbReference type="PANTHER" id="PTHR43701:SF2">
    <property type="entry name" value="MEMBRANE TRANSPORTER PROTEIN YJNA-RELATED"/>
    <property type="match status" value="1"/>
</dbReference>
<keyword evidence="4 6" id="KW-1133">Transmembrane helix</keyword>
<sequence length="271" mass="27881">MTHTDPTAARRHPRAHWLALVGIGLAAGYLSGLFGVGGGTVVVPLLLLLGVDQRVAAGTSVAAILPSAIVGSIGYSLSGDVDWIAGLLLAVGIVVGAQVGTWLLARLPREPLFWAFLGFLGVVVVSLWIVVPQRDDTIELDLAAGLALIATGVVTGILSGLFGVGGGIITTPALMFVFGASDLVAKGTSLLMMVPGSISATFGNLRRRNVDLRIGAIVGLAACAASPLGVLTSHAITPFWSNVGFSVFLLAISVQLAVRRIRSYRAKRVGA</sequence>
<name>A0A6I2F2W6_9MICO</name>
<evidence type="ECO:0000256" key="5">
    <source>
        <dbReference type="ARBA" id="ARBA00023136"/>
    </source>
</evidence>
<feature type="transmembrane region" description="Helical" evidence="6">
    <location>
        <begin position="143"/>
        <end position="169"/>
    </location>
</feature>
<feature type="transmembrane region" description="Helical" evidence="6">
    <location>
        <begin position="83"/>
        <end position="105"/>
    </location>
</feature>
<comment type="similarity">
    <text evidence="2 6">Belongs to the 4-toluene sulfonate uptake permease (TSUP) (TC 2.A.102) family.</text>
</comment>
<dbReference type="Pfam" id="PF01925">
    <property type="entry name" value="TauE"/>
    <property type="match status" value="2"/>
</dbReference>
<dbReference type="AlphaFoldDB" id="A0A6I2F2W6"/>
<keyword evidence="3 6" id="KW-0812">Transmembrane</keyword>
<gene>
    <name evidence="7" type="ORF">GE115_03155</name>
</gene>